<dbReference type="Pfam" id="PF13097">
    <property type="entry name" value="CENP-U"/>
    <property type="match status" value="1"/>
</dbReference>
<name>A0A8S4BG65_9TELE</name>
<feature type="coiled-coil region" evidence="10">
    <location>
        <begin position="359"/>
        <end position="386"/>
    </location>
</feature>
<dbReference type="GO" id="GO:0000775">
    <property type="term" value="C:chromosome, centromeric region"/>
    <property type="evidence" value="ECO:0007669"/>
    <property type="project" value="UniProtKB-SubCell"/>
</dbReference>
<evidence type="ECO:0000256" key="4">
    <source>
        <dbReference type="ARBA" id="ARBA00016402"/>
    </source>
</evidence>
<comment type="caution">
    <text evidence="12">The sequence shown here is derived from an EMBL/GenBank/DDBJ whole genome shotgun (WGS) entry which is preliminary data.</text>
</comment>
<evidence type="ECO:0000256" key="1">
    <source>
        <dbReference type="ARBA" id="ARBA00004123"/>
    </source>
</evidence>
<evidence type="ECO:0000256" key="2">
    <source>
        <dbReference type="ARBA" id="ARBA00004584"/>
    </source>
</evidence>
<reference evidence="12" key="1">
    <citation type="submission" date="2021-05" db="EMBL/GenBank/DDBJ databases">
        <authorList>
            <person name="Tigano A."/>
        </authorList>
    </citation>
    <scope>NUCLEOTIDE SEQUENCE</scope>
</reference>
<evidence type="ECO:0000256" key="8">
    <source>
        <dbReference type="ARBA" id="ARBA00023328"/>
    </source>
</evidence>
<gene>
    <name evidence="12" type="ORF">MMEN_LOCUS17740</name>
</gene>
<evidence type="ECO:0000313" key="12">
    <source>
        <dbReference type="EMBL" id="CAG5992981.1"/>
    </source>
</evidence>
<evidence type="ECO:0000256" key="10">
    <source>
        <dbReference type="SAM" id="Coils"/>
    </source>
</evidence>
<accession>A0A8S4BG65</accession>
<feature type="compositionally biased region" description="Basic and acidic residues" evidence="11">
    <location>
        <begin position="262"/>
        <end position="274"/>
    </location>
</feature>
<dbReference type="AlphaFoldDB" id="A0A8S4BG65"/>
<sequence>MSTKKGRGAKVLPEAPTEGKMDSPNLSAIDKVSFMAGLQMTHGNPLHSTAVEEDLNVSDEEQIVKGTERGGNRPNTLKAVGKQWGVTVNRKSTKEGEKKEVARKKTTTQNAKTRTERTTKRRADIEEDKKSSEQKNTSHRRGNLVLTAYQHLARKKPARKSSAGQVSAERPVKRRQAEKGKRTEKESDTGRSAGGQSEEESDSGTDQQRRSRFLCSDKETDEDTSWNPSPKKAKMPRFGRTPKYLSDGSKSRKSSSGSASGEPKKADAAKDRGRYGGRGGTELEVVLDAFLDFCNQYRESVESPFLKQSIDCFSNNVKDQLLEKISSYKDTRVLKRENAKVGSSISTKTQKLLNAKHEFMRAEREAWLLQKEKADLENRLADLRRGQAFLCDIRELSIKYLDHRRKNTTEKEMYGASSLPALLMETMLQQRRTNDQ</sequence>
<evidence type="ECO:0000256" key="5">
    <source>
        <dbReference type="ARBA" id="ARBA00022454"/>
    </source>
</evidence>
<keyword evidence="13" id="KW-1185">Reference proteome</keyword>
<proteinExistence type="inferred from homology"/>
<organism evidence="12 13">
    <name type="scientific">Menidia menidia</name>
    <name type="common">Atlantic silverside</name>
    <dbReference type="NCBI Taxonomy" id="238744"/>
    <lineage>
        <taxon>Eukaryota</taxon>
        <taxon>Metazoa</taxon>
        <taxon>Chordata</taxon>
        <taxon>Craniata</taxon>
        <taxon>Vertebrata</taxon>
        <taxon>Euteleostomi</taxon>
        <taxon>Actinopterygii</taxon>
        <taxon>Neopterygii</taxon>
        <taxon>Teleostei</taxon>
        <taxon>Neoteleostei</taxon>
        <taxon>Acanthomorphata</taxon>
        <taxon>Ovalentaria</taxon>
        <taxon>Atherinomorphae</taxon>
        <taxon>Atheriniformes</taxon>
        <taxon>Atherinopsidae</taxon>
        <taxon>Menidiinae</taxon>
        <taxon>Menidia</taxon>
    </lineage>
</organism>
<dbReference type="PANTHER" id="PTHR32222:SF1">
    <property type="entry name" value="CENTROMERE PROTEIN U"/>
    <property type="match status" value="1"/>
</dbReference>
<dbReference type="Proteomes" id="UP000677803">
    <property type="component" value="Unassembled WGS sequence"/>
</dbReference>
<feature type="region of interest" description="Disordered" evidence="11">
    <location>
        <begin position="64"/>
        <end position="277"/>
    </location>
</feature>
<evidence type="ECO:0000256" key="9">
    <source>
        <dbReference type="ARBA" id="ARBA00031456"/>
    </source>
</evidence>
<keyword evidence="5" id="KW-0158">Chromosome</keyword>
<dbReference type="OrthoDB" id="8959258at2759"/>
<evidence type="ECO:0000256" key="6">
    <source>
        <dbReference type="ARBA" id="ARBA00023054"/>
    </source>
</evidence>
<dbReference type="InterPro" id="IPR025214">
    <property type="entry name" value="CENP-U"/>
</dbReference>
<feature type="compositionally biased region" description="Basic and acidic residues" evidence="11">
    <location>
        <begin position="113"/>
        <end position="133"/>
    </location>
</feature>
<evidence type="ECO:0000256" key="11">
    <source>
        <dbReference type="SAM" id="MobiDB-lite"/>
    </source>
</evidence>
<comment type="similarity">
    <text evidence="3">Belongs to the CENP-U/AME1 family.</text>
</comment>
<keyword evidence="7" id="KW-0539">Nucleus</keyword>
<evidence type="ECO:0000256" key="7">
    <source>
        <dbReference type="ARBA" id="ARBA00023242"/>
    </source>
</evidence>
<keyword evidence="8" id="KW-0137">Centromere</keyword>
<comment type="subcellular location">
    <subcellularLocation>
        <location evidence="2">Chromosome</location>
        <location evidence="2">Centromere</location>
    </subcellularLocation>
    <subcellularLocation>
        <location evidence="1">Nucleus</location>
    </subcellularLocation>
</comment>
<keyword evidence="6 10" id="KW-0175">Coiled coil</keyword>
<feature type="compositionally biased region" description="Basic and acidic residues" evidence="11">
    <location>
        <begin position="175"/>
        <end position="189"/>
    </location>
</feature>
<feature type="region of interest" description="Disordered" evidence="11">
    <location>
        <begin position="1"/>
        <end position="25"/>
    </location>
</feature>
<evidence type="ECO:0000256" key="3">
    <source>
        <dbReference type="ARBA" id="ARBA00010440"/>
    </source>
</evidence>
<dbReference type="GO" id="GO:0005634">
    <property type="term" value="C:nucleus"/>
    <property type="evidence" value="ECO:0007669"/>
    <property type="project" value="UniProtKB-SubCell"/>
</dbReference>
<dbReference type="EMBL" id="CAJRST010036666">
    <property type="protein sequence ID" value="CAG5992981.1"/>
    <property type="molecule type" value="Genomic_DNA"/>
</dbReference>
<protein>
    <recommendedName>
        <fullName evidence="4">Centromere protein U</fullName>
    </recommendedName>
    <alternativeName>
        <fullName evidence="9">MLF1-interacting protein</fullName>
    </alternativeName>
</protein>
<dbReference type="PANTHER" id="PTHR32222">
    <property type="entry name" value="CENTROMERE PROTEIN U"/>
    <property type="match status" value="1"/>
</dbReference>
<evidence type="ECO:0000313" key="13">
    <source>
        <dbReference type="Proteomes" id="UP000677803"/>
    </source>
</evidence>